<feature type="region of interest" description="Disordered" evidence="1">
    <location>
        <begin position="1"/>
        <end position="21"/>
    </location>
</feature>
<dbReference type="RefSeq" id="WP_167806459.1">
    <property type="nucleotide sequence ID" value="NZ_JAAVMB010000003.1"/>
</dbReference>
<dbReference type="Proteomes" id="UP000521358">
    <property type="component" value="Unassembled WGS sequence"/>
</dbReference>
<protein>
    <submittedName>
        <fullName evidence="2">RusA family crossover junction endodeoxyribonuclease</fullName>
    </submittedName>
</protein>
<dbReference type="InterPro" id="IPR036614">
    <property type="entry name" value="RusA-like_sf"/>
</dbReference>
<dbReference type="AlphaFoldDB" id="A0A7X6D822"/>
<name>A0A7X6D822_9ENTE</name>
<accession>A0A7X6D822</accession>
<reference evidence="2 3" key="1">
    <citation type="submission" date="2020-03" db="EMBL/GenBank/DDBJ databases">
        <title>Bacterial samples isolated from urine from healthy bovine heifers (Gyr breed).</title>
        <authorList>
            <person name="Giannattasio-Ferraz S."/>
            <person name="Maskeri L."/>
            <person name="Penido A."/>
            <person name="Barbosa-Stancioli E.F."/>
            <person name="Putonti C."/>
        </authorList>
    </citation>
    <scope>NUCLEOTIDE SEQUENCE [LARGE SCALE GENOMIC DNA]</scope>
    <source>
        <strain evidence="2 3">UFMG-H7</strain>
    </source>
</reference>
<dbReference type="Pfam" id="PF05866">
    <property type="entry name" value="RusA"/>
    <property type="match status" value="1"/>
</dbReference>
<proteinExistence type="predicted"/>
<evidence type="ECO:0000313" key="2">
    <source>
        <dbReference type="EMBL" id="NKC67203.1"/>
    </source>
</evidence>
<sequence>MKLIINEPPIPQSRPRFDSRNKRAYEKSNIKSYKQRIGYAARKEFKKPIERDIPLEIEMKFYIPIPQYLSKVKKNRLTLDKEVEYVTKKPDLDNLLKAILDGLNGIAYFDDGQVAKLKVEKVYSFNPRTEIEILALEEE</sequence>
<dbReference type="GO" id="GO:0000287">
    <property type="term" value="F:magnesium ion binding"/>
    <property type="evidence" value="ECO:0007669"/>
    <property type="project" value="InterPro"/>
</dbReference>
<dbReference type="InterPro" id="IPR008822">
    <property type="entry name" value="Endonuclease_RusA-like"/>
</dbReference>
<gene>
    <name evidence="2" type="ORF">HED35_03810</name>
</gene>
<dbReference type="GO" id="GO:0006310">
    <property type="term" value="P:DNA recombination"/>
    <property type="evidence" value="ECO:0007669"/>
    <property type="project" value="InterPro"/>
</dbReference>
<dbReference type="EMBL" id="JAAVMB010000003">
    <property type="protein sequence ID" value="NKC67203.1"/>
    <property type="molecule type" value="Genomic_DNA"/>
</dbReference>
<comment type="caution">
    <text evidence="2">The sequence shown here is derived from an EMBL/GenBank/DDBJ whole genome shotgun (WGS) entry which is preliminary data.</text>
</comment>
<dbReference type="GO" id="GO:0006281">
    <property type="term" value="P:DNA repair"/>
    <property type="evidence" value="ECO:0007669"/>
    <property type="project" value="InterPro"/>
</dbReference>
<dbReference type="SUPFAM" id="SSF103084">
    <property type="entry name" value="Holliday junction resolvase RusA"/>
    <property type="match status" value="1"/>
</dbReference>
<organism evidence="2 3">
    <name type="scientific">Vagococcus fluvialis</name>
    <dbReference type="NCBI Taxonomy" id="2738"/>
    <lineage>
        <taxon>Bacteria</taxon>
        <taxon>Bacillati</taxon>
        <taxon>Bacillota</taxon>
        <taxon>Bacilli</taxon>
        <taxon>Lactobacillales</taxon>
        <taxon>Enterococcaceae</taxon>
        <taxon>Vagococcus</taxon>
    </lineage>
</organism>
<evidence type="ECO:0000313" key="3">
    <source>
        <dbReference type="Proteomes" id="UP000521358"/>
    </source>
</evidence>
<dbReference type="Gene3D" id="3.30.1330.70">
    <property type="entry name" value="Holliday junction resolvase RusA"/>
    <property type="match status" value="1"/>
</dbReference>
<evidence type="ECO:0000256" key="1">
    <source>
        <dbReference type="SAM" id="MobiDB-lite"/>
    </source>
</evidence>